<evidence type="ECO:0000256" key="1">
    <source>
        <dbReference type="SAM" id="MobiDB-lite"/>
    </source>
</evidence>
<gene>
    <name evidence="2" type="ORF">LV82_01198</name>
</gene>
<dbReference type="OrthoDB" id="8283038at2"/>
<feature type="region of interest" description="Disordered" evidence="1">
    <location>
        <begin position="87"/>
        <end position="110"/>
    </location>
</feature>
<accession>A0A2S5JHZ3</accession>
<dbReference type="RefSeq" id="WP_104069958.1">
    <property type="nucleotide sequence ID" value="NZ_PRDS01000003.1"/>
</dbReference>
<keyword evidence="3" id="KW-1185">Reference proteome</keyword>
<sequence>MPLDRTTEAIAHFIGLFQVEIEEMRLRDAYDSFRARPPENTEDSDLVKVTISFRAPHELQGVEVSGSAMGTAQSPAREFVPTPVAELQPATQPTPAEISAQVETPTPDPEMLNPTSAIVLRWEIPLPNTVVTVTVQTIHMNDNDILVFDDDLHFVDPDAFTAELMELAVVADSLGFGLSELMEPGHIPSADAILAAFAEAQLVTEAAPEGAHVAVIQGEALAGIFVNGEAAEEIPDFNDSLPRSMQNAETDDTDGVTEIALPVSPFAVEDGHHVSTGENLTANEAHIVKNWVDAEVIAVAGDVIQVNIISQVNVLSDQDFGPGAPGTPSATINAAKIESVSSAPDDAEPVSRPAADPVFPQHWQVERVDGDVVLENWVQSHIFATDNDCAQVVLTGSNTSIGLGENALGNYTSLIELGFHYDLIIVGGDMISMNFIEQVNVLHDDDVILGDGWGDAIVEGGDNLLMNAAAICETGIDTTIAMTDPFRADLDALAAGASDISDAVAKDALFAGKDALSVLYISGDLIEFNAIQQVTHLGDADQVQAALADILASGGDLTVNSGSNAMLNAATIEDLGIDSTVLAGGDVYSDALIHQAELIDMDSLPDGVALTALTNEAVAAFLSPDMIDGNPVATDDADAIAPIPADAGNLDVMQSALS</sequence>
<reference evidence="2 3" key="1">
    <citation type="submission" date="2018-01" db="EMBL/GenBank/DDBJ databases">
        <title>Genomic Encyclopedia of Archaeal and Bacterial Type Strains, Phase II (KMG-II): from individual species to whole genera.</title>
        <authorList>
            <person name="Goeker M."/>
        </authorList>
    </citation>
    <scope>NUCLEOTIDE SEQUENCE [LARGE SCALE GENOMIC DNA]</scope>
    <source>
        <strain evidence="2 3">DSM 12048</strain>
    </source>
</reference>
<proteinExistence type="predicted"/>
<protein>
    <recommendedName>
        <fullName evidence="4">Type I secretion protein</fullName>
    </recommendedName>
</protein>
<organism evidence="2 3">
    <name type="scientific">Albidovulum inexpectatum</name>
    <dbReference type="NCBI Taxonomy" id="196587"/>
    <lineage>
        <taxon>Bacteria</taxon>
        <taxon>Pseudomonadati</taxon>
        <taxon>Pseudomonadota</taxon>
        <taxon>Alphaproteobacteria</taxon>
        <taxon>Rhodobacterales</taxon>
        <taxon>Paracoccaceae</taxon>
        <taxon>Albidovulum</taxon>
    </lineage>
</organism>
<name>A0A2S5JHZ3_9RHOB</name>
<dbReference type="AlphaFoldDB" id="A0A2S5JHZ3"/>
<evidence type="ECO:0008006" key="4">
    <source>
        <dbReference type="Google" id="ProtNLM"/>
    </source>
</evidence>
<dbReference type="Proteomes" id="UP000239736">
    <property type="component" value="Unassembled WGS sequence"/>
</dbReference>
<evidence type="ECO:0000313" key="2">
    <source>
        <dbReference type="EMBL" id="PPB81156.1"/>
    </source>
</evidence>
<dbReference type="EMBL" id="PRDS01000003">
    <property type="protein sequence ID" value="PPB81156.1"/>
    <property type="molecule type" value="Genomic_DNA"/>
</dbReference>
<comment type="caution">
    <text evidence="2">The sequence shown here is derived from an EMBL/GenBank/DDBJ whole genome shotgun (WGS) entry which is preliminary data.</text>
</comment>
<evidence type="ECO:0000313" key="3">
    <source>
        <dbReference type="Proteomes" id="UP000239736"/>
    </source>
</evidence>